<feature type="transmembrane region" description="Helical" evidence="1">
    <location>
        <begin position="119"/>
        <end position="142"/>
    </location>
</feature>
<keyword evidence="1" id="KW-1133">Transmembrane helix</keyword>
<keyword evidence="1" id="KW-0472">Membrane</keyword>
<feature type="transmembrane region" description="Helical" evidence="1">
    <location>
        <begin position="29"/>
        <end position="53"/>
    </location>
</feature>
<dbReference type="EMBL" id="CM008051">
    <property type="protein sequence ID" value="PAN35137.2"/>
    <property type="molecule type" value="Genomic_DNA"/>
</dbReference>
<accession>A0A2S3I286</accession>
<organism evidence="2">
    <name type="scientific">Panicum hallii</name>
    <dbReference type="NCBI Taxonomy" id="206008"/>
    <lineage>
        <taxon>Eukaryota</taxon>
        <taxon>Viridiplantae</taxon>
        <taxon>Streptophyta</taxon>
        <taxon>Embryophyta</taxon>
        <taxon>Tracheophyta</taxon>
        <taxon>Spermatophyta</taxon>
        <taxon>Magnoliopsida</taxon>
        <taxon>Liliopsida</taxon>
        <taxon>Poales</taxon>
        <taxon>Poaceae</taxon>
        <taxon>PACMAD clade</taxon>
        <taxon>Panicoideae</taxon>
        <taxon>Panicodae</taxon>
        <taxon>Paniceae</taxon>
        <taxon>Panicinae</taxon>
        <taxon>Panicum</taxon>
        <taxon>Panicum sect. Panicum</taxon>
    </lineage>
</organism>
<feature type="transmembrane region" description="Helical" evidence="1">
    <location>
        <begin position="73"/>
        <end position="98"/>
    </location>
</feature>
<dbReference type="AlphaFoldDB" id="A0A2S3I286"/>
<proteinExistence type="predicted"/>
<reference evidence="2" key="1">
    <citation type="submission" date="2018-04" db="EMBL/GenBank/DDBJ databases">
        <title>WGS assembly of Panicum hallii.</title>
        <authorList>
            <person name="Lovell J."/>
            <person name="Jenkins J."/>
            <person name="Lowry D."/>
            <person name="Mamidi S."/>
            <person name="Sreedasyam A."/>
            <person name="Weng X."/>
            <person name="Barry K."/>
            <person name="Bonette J."/>
            <person name="Campitelli B."/>
            <person name="Daum C."/>
            <person name="Gordon S."/>
            <person name="Gould B."/>
            <person name="Lipzen A."/>
            <person name="Macqueen A."/>
            <person name="Palacio-Mejia J."/>
            <person name="Plott C."/>
            <person name="Shakirov E."/>
            <person name="Shu S."/>
            <person name="Yoshinaga Y."/>
            <person name="Zane M."/>
            <person name="Rokhsar D."/>
            <person name="Grimwood J."/>
            <person name="Schmutz J."/>
            <person name="Juenger T."/>
        </authorList>
    </citation>
    <scope>NUCLEOTIDE SEQUENCE [LARGE SCALE GENOMIC DNA]</scope>
    <source>
        <strain evidence="2">FIL2</strain>
    </source>
</reference>
<gene>
    <name evidence="2" type="ORF">PAHAL_6G199800</name>
</gene>
<evidence type="ECO:0000256" key="1">
    <source>
        <dbReference type="SAM" id="Phobius"/>
    </source>
</evidence>
<name>A0A2S3I286_9POAL</name>
<sequence length="197" mass="20112">MDAAAVIAAATAPPPSPPWRPDLAAAKALMLLCLASLWVGFAAAGAAAVTVAASGHGEASPVFRVLAETTVRATVLALLLAPVSMVLVLRAAVCDAGFREELIRHGQASRASARSMLREAIVGAFIAALAFALLRVIGSLVLMGLSPAKGSRTGRVCEMLVVVGQVGSTSSTCFIILPLMALKLWRMKPGAIAGSNV</sequence>
<protein>
    <submittedName>
        <fullName evidence="2">Uncharacterized protein</fullName>
    </submittedName>
</protein>
<dbReference type="Gramene" id="PAN35137">
    <property type="protein sequence ID" value="PAN35137"/>
    <property type="gene ID" value="PAHAL_6G199800"/>
</dbReference>
<dbReference type="Proteomes" id="UP000243499">
    <property type="component" value="Chromosome 6"/>
</dbReference>
<keyword evidence="1" id="KW-0812">Transmembrane</keyword>
<evidence type="ECO:0000313" key="2">
    <source>
        <dbReference type="EMBL" id="PAN35137.2"/>
    </source>
</evidence>
<feature type="transmembrane region" description="Helical" evidence="1">
    <location>
        <begin position="162"/>
        <end position="182"/>
    </location>
</feature>